<evidence type="ECO:0000256" key="6">
    <source>
        <dbReference type="ARBA" id="ARBA00023163"/>
    </source>
</evidence>
<feature type="region of interest" description="Disordered" evidence="10">
    <location>
        <begin position="182"/>
        <end position="202"/>
    </location>
</feature>
<evidence type="ECO:0000256" key="5">
    <source>
        <dbReference type="ARBA" id="ARBA00023159"/>
    </source>
</evidence>
<dbReference type="Gene3D" id="6.10.250.2610">
    <property type="match status" value="1"/>
</dbReference>
<comment type="subunit">
    <text evidence="9">Component of the Mediator complex.</text>
</comment>
<dbReference type="InterPro" id="IPR019364">
    <property type="entry name" value="Mediatior_Med8_fun/met"/>
</dbReference>
<evidence type="ECO:0000313" key="12">
    <source>
        <dbReference type="Proteomes" id="UP001497383"/>
    </source>
</evidence>
<keyword evidence="4 9" id="KW-0805">Transcription regulation</keyword>
<keyword evidence="7 9" id="KW-0539">Nucleus</keyword>
<proteinExistence type="inferred from homology"/>
<dbReference type="PANTHER" id="PTHR13074:SF9">
    <property type="entry name" value="MEDIATOR OF RNA POLYMERASE II TRANSCRIPTION SUBUNIT 8"/>
    <property type="match status" value="1"/>
</dbReference>
<organism evidence="11 12">
    <name type="scientific">Lodderomyces beijingensis</name>
    <dbReference type="NCBI Taxonomy" id="1775926"/>
    <lineage>
        <taxon>Eukaryota</taxon>
        <taxon>Fungi</taxon>
        <taxon>Dikarya</taxon>
        <taxon>Ascomycota</taxon>
        <taxon>Saccharomycotina</taxon>
        <taxon>Pichiomycetes</taxon>
        <taxon>Debaryomycetaceae</taxon>
        <taxon>Candida/Lodderomyces clade</taxon>
        <taxon>Lodderomyces</taxon>
    </lineage>
</organism>
<name>A0ABP0ZJB6_9ASCO</name>
<protein>
    <recommendedName>
        <fullName evidence="3 9">Mediator of RNA polymerase II transcription subunit 8</fullName>
    </recommendedName>
    <alternativeName>
        <fullName evidence="8 9">Mediator complex subunit 8</fullName>
    </alternativeName>
</protein>
<dbReference type="Pfam" id="PF10232">
    <property type="entry name" value="Med8"/>
    <property type="match status" value="1"/>
</dbReference>
<dbReference type="GeneID" id="92207653"/>
<accession>A0ABP0ZJB6</accession>
<evidence type="ECO:0000256" key="1">
    <source>
        <dbReference type="ARBA" id="ARBA00004123"/>
    </source>
</evidence>
<dbReference type="EMBL" id="OZ022407">
    <property type="protein sequence ID" value="CAK9438176.1"/>
    <property type="molecule type" value="Genomic_DNA"/>
</dbReference>
<evidence type="ECO:0000256" key="9">
    <source>
        <dbReference type="RuleBase" id="RU364144"/>
    </source>
</evidence>
<evidence type="ECO:0000256" key="4">
    <source>
        <dbReference type="ARBA" id="ARBA00023015"/>
    </source>
</evidence>
<sequence length="228" mass="26059">MNVTPAPSTPSVPIAIDFSQIPVDALEPIRNRLNQINLSLRKLSEQLNGHNRHPTKIKLPSFTHFQNQFQVLITQLTSVANILFNNEELLRHTNVYPTVNFPTSQQEGLLTTLLRKKALPEVDEWINSSIASIDKLQEYGAVVDLDKDDEYKAWCLMKIQELRDNFQFYGFLTVEELEHMETPEGKAEAKANKDKENEKEEFEARITLGGKKGLHPNQIAKFMCQGQL</sequence>
<evidence type="ECO:0000256" key="3">
    <source>
        <dbReference type="ARBA" id="ARBA00020637"/>
    </source>
</evidence>
<evidence type="ECO:0000256" key="7">
    <source>
        <dbReference type="ARBA" id="ARBA00023242"/>
    </source>
</evidence>
<comment type="subcellular location">
    <subcellularLocation>
        <location evidence="1 9">Nucleus</location>
    </subcellularLocation>
</comment>
<dbReference type="Gene3D" id="1.20.58.1710">
    <property type="match status" value="1"/>
</dbReference>
<comment type="similarity">
    <text evidence="2 9">Belongs to the Mediator complex subunit 8 family.</text>
</comment>
<evidence type="ECO:0000256" key="2">
    <source>
        <dbReference type="ARBA" id="ARBA00005716"/>
    </source>
</evidence>
<dbReference type="PANTHER" id="PTHR13074">
    <property type="entry name" value="MEDIATOR OF RNA POLYMERASE II TRANSCRIPTION SUBUNIT 8"/>
    <property type="match status" value="1"/>
</dbReference>
<dbReference type="RefSeq" id="XP_066829395.1">
    <property type="nucleotide sequence ID" value="XM_066972458.1"/>
</dbReference>
<evidence type="ECO:0000313" key="11">
    <source>
        <dbReference type="EMBL" id="CAK9438176.1"/>
    </source>
</evidence>
<keyword evidence="12" id="KW-1185">Reference proteome</keyword>
<reference evidence="11 12" key="1">
    <citation type="submission" date="2024-03" db="EMBL/GenBank/DDBJ databases">
        <authorList>
            <person name="Brejova B."/>
        </authorList>
    </citation>
    <scope>NUCLEOTIDE SEQUENCE [LARGE SCALE GENOMIC DNA]</scope>
    <source>
        <strain evidence="11 12">CBS 14171</strain>
    </source>
</reference>
<keyword evidence="5 9" id="KW-0010">Activator</keyword>
<gene>
    <name evidence="9" type="primary">MED8</name>
    <name evidence="11" type="ORF">LODBEIA_P24570</name>
</gene>
<dbReference type="Proteomes" id="UP001497383">
    <property type="component" value="Chromosome 3"/>
</dbReference>
<keyword evidence="6 9" id="KW-0804">Transcription</keyword>
<evidence type="ECO:0000256" key="8">
    <source>
        <dbReference type="ARBA" id="ARBA00031261"/>
    </source>
</evidence>
<evidence type="ECO:0000256" key="10">
    <source>
        <dbReference type="SAM" id="MobiDB-lite"/>
    </source>
</evidence>
<comment type="function">
    <text evidence="9">Component of the Mediator complex, a coactivator involved in the regulated transcription of nearly all RNA polymerase II-dependent genes. Mediator functions as a bridge to convey information from gene-specific regulatory proteins to the basal RNA polymerase II transcription machinery. Mediator is recruited to promoters by direct interactions with regulatory proteins and serves as a scaffold for the assembly of a functional preinitiation complex with RNA polymerase II and the general transcription factors.</text>
</comment>